<evidence type="ECO:0000313" key="7">
    <source>
        <dbReference type="Proteomes" id="UP000076874"/>
    </source>
</evidence>
<dbReference type="InterPro" id="IPR007175">
    <property type="entry name" value="Rpr2/Snm1/Rpp21"/>
</dbReference>
<proteinExistence type="inferred from homology"/>
<evidence type="ECO:0000256" key="3">
    <source>
        <dbReference type="ARBA" id="ARBA00022833"/>
    </source>
</evidence>
<evidence type="ECO:0000256" key="1">
    <source>
        <dbReference type="ARBA" id="ARBA00022694"/>
    </source>
</evidence>
<evidence type="ECO:0000256" key="2">
    <source>
        <dbReference type="ARBA" id="ARBA00022723"/>
    </source>
</evidence>
<feature type="region of interest" description="Disordered" evidence="5">
    <location>
        <begin position="181"/>
        <end position="226"/>
    </location>
</feature>
<dbReference type="Proteomes" id="UP000076874">
    <property type="component" value="Unassembled WGS sequence"/>
</dbReference>
<keyword evidence="1" id="KW-0819">tRNA processing</keyword>
<comment type="similarity">
    <text evidence="4">Belongs to the eukaryotic/archaeal RNase P protein component 4 family.</text>
</comment>
<accession>A0A167VDS9</accession>
<organism evidence="6 7">
    <name type="scientific">Niveomyces insectorum RCEF 264</name>
    <dbReference type="NCBI Taxonomy" id="1081102"/>
    <lineage>
        <taxon>Eukaryota</taxon>
        <taxon>Fungi</taxon>
        <taxon>Dikarya</taxon>
        <taxon>Ascomycota</taxon>
        <taxon>Pezizomycotina</taxon>
        <taxon>Sordariomycetes</taxon>
        <taxon>Hypocreomycetidae</taxon>
        <taxon>Hypocreales</taxon>
        <taxon>Cordycipitaceae</taxon>
        <taxon>Niveomyces</taxon>
    </lineage>
</organism>
<sequence length="226" mass="24365">MAKNKGGSAAGSVSNRPAYARASFLFQAAALLAATPEATLVVPAPAPAATQAPLSSTAFRKGEQTHHRTAEPNLLEKHHHETNNTHSPPPTTTTTTTTASPPPLQGMARRLLTQMRAVARKTNMRLRPDVKHRVCKYCDTLLVEGATCVSTVENPSRNGRKPWADVLVVACRTCGRARRYPVTAPRQPRRPHRLADGGQGGGARKGRTVGPNAEAVSGDQRRRQHR</sequence>
<dbReference type="GO" id="GO:0046872">
    <property type="term" value="F:metal ion binding"/>
    <property type="evidence" value="ECO:0007669"/>
    <property type="project" value="UniProtKB-KW"/>
</dbReference>
<feature type="region of interest" description="Disordered" evidence="5">
    <location>
        <begin position="79"/>
        <end position="105"/>
    </location>
</feature>
<dbReference type="OrthoDB" id="128536at2759"/>
<dbReference type="EMBL" id="AZHD01000006">
    <property type="protein sequence ID" value="OAA62503.1"/>
    <property type="molecule type" value="Genomic_DNA"/>
</dbReference>
<dbReference type="GO" id="GO:0005655">
    <property type="term" value="C:nucleolar ribonuclease P complex"/>
    <property type="evidence" value="ECO:0007669"/>
    <property type="project" value="TreeGrafter"/>
</dbReference>
<dbReference type="Gene3D" id="6.20.50.20">
    <property type="match status" value="1"/>
</dbReference>
<evidence type="ECO:0000256" key="4">
    <source>
        <dbReference type="ARBA" id="ARBA00038402"/>
    </source>
</evidence>
<keyword evidence="2" id="KW-0479">Metal-binding</keyword>
<protein>
    <submittedName>
        <fullName evidence="6">RNAse P, Rpr2/Rpp21 subunit</fullName>
    </submittedName>
</protein>
<comment type="caution">
    <text evidence="6">The sequence shown here is derived from an EMBL/GenBank/DDBJ whole genome shotgun (WGS) entry which is preliminary data.</text>
</comment>
<name>A0A167VDS9_9HYPO</name>
<keyword evidence="3" id="KW-0862">Zinc</keyword>
<dbReference type="GO" id="GO:0008033">
    <property type="term" value="P:tRNA processing"/>
    <property type="evidence" value="ECO:0007669"/>
    <property type="project" value="UniProtKB-KW"/>
</dbReference>
<dbReference type="PANTHER" id="PTHR14742:SF0">
    <property type="entry name" value="RIBONUCLEASE P PROTEIN SUBUNIT P21"/>
    <property type="match status" value="1"/>
</dbReference>
<evidence type="ECO:0000313" key="6">
    <source>
        <dbReference type="EMBL" id="OAA62503.1"/>
    </source>
</evidence>
<keyword evidence="7" id="KW-1185">Reference proteome</keyword>
<evidence type="ECO:0000256" key="5">
    <source>
        <dbReference type="SAM" id="MobiDB-lite"/>
    </source>
</evidence>
<reference evidence="6 7" key="1">
    <citation type="journal article" date="2016" name="Genome Biol. Evol.">
        <title>Divergent and convergent evolution of fungal pathogenicity.</title>
        <authorList>
            <person name="Shang Y."/>
            <person name="Xiao G."/>
            <person name="Zheng P."/>
            <person name="Cen K."/>
            <person name="Zhan S."/>
            <person name="Wang C."/>
        </authorList>
    </citation>
    <scope>NUCLEOTIDE SEQUENCE [LARGE SCALE GENOMIC DNA]</scope>
    <source>
        <strain evidence="6 7">RCEF 264</strain>
    </source>
</reference>
<dbReference type="AlphaFoldDB" id="A0A167VDS9"/>
<dbReference type="Pfam" id="PF04032">
    <property type="entry name" value="Rpr2"/>
    <property type="match status" value="1"/>
</dbReference>
<dbReference type="PANTHER" id="PTHR14742">
    <property type="entry name" value="RIBONUCLEASE P SUBUNIT P21"/>
    <property type="match status" value="1"/>
</dbReference>
<dbReference type="STRING" id="1081102.A0A167VDS9"/>
<gene>
    <name evidence="6" type="ORF">SPI_04043</name>
</gene>